<dbReference type="SUPFAM" id="SSF53474">
    <property type="entry name" value="alpha/beta-Hydrolases"/>
    <property type="match status" value="1"/>
</dbReference>
<evidence type="ECO:0000259" key="1">
    <source>
        <dbReference type="Pfam" id="PF00561"/>
    </source>
</evidence>
<dbReference type="Gene3D" id="3.40.50.1820">
    <property type="entry name" value="alpha/beta hydrolase"/>
    <property type="match status" value="1"/>
</dbReference>
<dbReference type="AlphaFoldDB" id="A0A8I0TUZ2"/>
<evidence type="ECO:0000313" key="3">
    <source>
        <dbReference type="Proteomes" id="UP000629287"/>
    </source>
</evidence>
<dbReference type="RefSeq" id="WP_050398121.1">
    <property type="nucleotide sequence ID" value="NZ_JADBGF010000001.1"/>
</dbReference>
<dbReference type="GO" id="GO:0004806">
    <property type="term" value="F:triacylglycerol lipase activity"/>
    <property type="evidence" value="ECO:0007669"/>
    <property type="project" value="TreeGrafter"/>
</dbReference>
<dbReference type="PANTHER" id="PTHR43433">
    <property type="entry name" value="HYDROLASE, ALPHA/BETA FOLD FAMILY PROTEIN"/>
    <property type="match status" value="1"/>
</dbReference>
<comment type="caution">
    <text evidence="2">The sequence shown here is derived from an EMBL/GenBank/DDBJ whole genome shotgun (WGS) entry which is preliminary data.</text>
</comment>
<gene>
    <name evidence="2" type="ORF">H4687_008879</name>
</gene>
<dbReference type="EMBL" id="JADBGF010000001">
    <property type="protein sequence ID" value="MBE1602750.1"/>
    <property type="molecule type" value="Genomic_DNA"/>
</dbReference>
<name>A0A8I0TUZ2_9ACTN</name>
<dbReference type="Proteomes" id="UP000629287">
    <property type="component" value="Unassembled WGS sequence"/>
</dbReference>
<organism evidence="2 3">
    <name type="scientific">Streptomyces stelliscabiei</name>
    <dbReference type="NCBI Taxonomy" id="146820"/>
    <lineage>
        <taxon>Bacteria</taxon>
        <taxon>Bacillati</taxon>
        <taxon>Actinomycetota</taxon>
        <taxon>Actinomycetes</taxon>
        <taxon>Kitasatosporales</taxon>
        <taxon>Streptomycetaceae</taxon>
        <taxon>Streptomyces</taxon>
    </lineage>
</organism>
<evidence type="ECO:0000313" key="2">
    <source>
        <dbReference type="EMBL" id="MBE1602750.1"/>
    </source>
</evidence>
<dbReference type="GO" id="GO:0046503">
    <property type="term" value="P:glycerolipid catabolic process"/>
    <property type="evidence" value="ECO:0007669"/>
    <property type="project" value="TreeGrafter"/>
</dbReference>
<reference evidence="2 3" key="1">
    <citation type="submission" date="2020-10" db="EMBL/GenBank/DDBJ databases">
        <title>Sequencing the genomes of 1000 actinobacteria strains.</title>
        <authorList>
            <person name="Klenk H.-P."/>
        </authorList>
    </citation>
    <scope>NUCLEOTIDE SEQUENCE [LARGE SCALE GENOMIC DNA]</scope>
    <source>
        <strain evidence="2 3">DSM 41803</strain>
    </source>
</reference>
<protein>
    <submittedName>
        <fullName evidence="2">Pimeloyl-ACP methyl ester carboxylesterase</fullName>
    </submittedName>
</protein>
<dbReference type="PANTHER" id="PTHR43433:SF5">
    <property type="entry name" value="AB HYDROLASE-1 DOMAIN-CONTAINING PROTEIN"/>
    <property type="match status" value="1"/>
</dbReference>
<feature type="domain" description="AB hydrolase-1" evidence="1">
    <location>
        <begin position="43"/>
        <end position="297"/>
    </location>
</feature>
<dbReference type="InterPro" id="IPR000073">
    <property type="entry name" value="AB_hydrolase_1"/>
</dbReference>
<proteinExistence type="predicted"/>
<dbReference type="GeneID" id="86833307"/>
<accession>A0A8I0TUZ2</accession>
<dbReference type="InterPro" id="IPR029058">
    <property type="entry name" value="AB_hydrolase_fold"/>
</dbReference>
<dbReference type="InterPro" id="IPR050471">
    <property type="entry name" value="AB_hydrolase"/>
</dbReference>
<dbReference type="OrthoDB" id="8957634at2"/>
<dbReference type="Pfam" id="PF00561">
    <property type="entry name" value="Abhydrolase_1"/>
    <property type="match status" value="1"/>
</dbReference>
<sequence>MNDGLHDGLHDGRHKRLHEGRERIVPTDGIELWAEEFGAPQHPVVLLVMGAQAQGVQWNDGIVRRLVEGGRRVIRYDHRDVGRSSVVDFAVRPYTVADMASDALAVLNAFGVERAHLVGASLGGIIAQRIAVTDPQRVLTLTSLSSQPLGTDMAEAVRRAMTGEPPAPGQLPPPSSELLTALAAALPDPAGGLEGYLSLRLPLWRVLHGSVLPFDEEEYRRMERRVYERARDLAAGFHHTLAGAADGDDSAGLASVAAPTLVLHGTEDPMFPPAHGEATAAAIPGARLVLIEGLGHTLPTVLDARLAGEILRHAV</sequence>
<keyword evidence="3" id="KW-1185">Reference proteome</keyword>